<evidence type="ECO:0000259" key="1">
    <source>
        <dbReference type="PROSITE" id="PS50106"/>
    </source>
</evidence>
<evidence type="ECO:0000313" key="3">
    <source>
        <dbReference type="Proteomes" id="UP000739538"/>
    </source>
</evidence>
<dbReference type="PROSITE" id="PS50106">
    <property type="entry name" value="PDZ"/>
    <property type="match status" value="1"/>
</dbReference>
<sequence length="453" mass="49162">MSRRMLEAGFVWAVVLVWFGATASPVRAADRDDIAKGSTSRDSAELVRDLDSFDFVRKTIEDRYPKPERLDDAWQGTADSLRRELEASGSKAEARRLVTALALSFGESHFAIIPSDAYGKLYEDEDDTAEADAADAPSSEGSVGLDVRWIGDALVAVRTDKGSSAEKSGIVPGDEVISIDGRTTRDLAETLREDSSESVSRFETSIAMVAQRRLTGKLGEEREVVLCRQPGDTIRVALAIEPWRGTPTKLGALPEQTVETFSEDLGDAGIFGFSMFLSPMTVMPVAQSAFESFHGKKGIIIDLRGNFGGLMPMIQGIVGWLVSEPTQLGHMVMRDADLKLFANPRPPHFGGKVAILTDELSISAAELFTAGVQEAGLARVFGGRTAGLALPANVVRLPNGDGFMFVVAEYTTPKEVRLERTGVVPDVEVSFSRFDLYENPDPVLDAALAWIRE</sequence>
<dbReference type="PANTHER" id="PTHR32060">
    <property type="entry name" value="TAIL-SPECIFIC PROTEASE"/>
    <property type="match status" value="1"/>
</dbReference>
<dbReference type="SMART" id="SM00245">
    <property type="entry name" value="TSPc"/>
    <property type="match status" value="1"/>
</dbReference>
<dbReference type="GO" id="GO:0008236">
    <property type="term" value="F:serine-type peptidase activity"/>
    <property type="evidence" value="ECO:0007669"/>
    <property type="project" value="InterPro"/>
</dbReference>
<dbReference type="AlphaFoldDB" id="A0A956NGF0"/>
<protein>
    <recommendedName>
        <fullName evidence="1">PDZ domain-containing protein</fullName>
    </recommendedName>
</protein>
<dbReference type="GO" id="GO:0006508">
    <property type="term" value="P:proteolysis"/>
    <property type="evidence" value="ECO:0007669"/>
    <property type="project" value="InterPro"/>
</dbReference>
<reference evidence="2" key="1">
    <citation type="submission" date="2020-04" db="EMBL/GenBank/DDBJ databases">
        <authorList>
            <person name="Zhang T."/>
        </authorList>
    </citation>
    <scope>NUCLEOTIDE SEQUENCE</scope>
    <source>
        <strain evidence="2">HKST-UBA02</strain>
    </source>
</reference>
<gene>
    <name evidence="2" type="ORF">KDA27_24205</name>
</gene>
<dbReference type="EMBL" id="JAGQHS010000231">
    <property type="protein sequence ID" value="MCA9758920.1"/>
    <property type="molecule type" value="Genomic_DNA"/>
</dbReference>
<dbReference type="InterPro" id="IPR001478">
    <property type="entry name" value="PDZ"/>
</dbReference>
<name>A0A956NGF0_UNCEI</name>
<dbReference type="Gene3D" id="2.30.42.10">
    <property type="match status" value="1"/>
</dbReference>
<dbReference type="SUPFAM" id="SSF50156">
    <property type="entry name" value="PDZ domain-like"/>
    <property type="match status" value="1"/>
</dbReference>
<dbReference type="SUPFAM" id="SSF52096">
    <property type="entry name" value="ClpP/crotonase"/>
    <property type="match status" value="1"/>
</dbReference>
<dbReference type="Pfam" id="PF03572">
    <property type="entry name" value="Peptidase_S41"/>
    <property type="match status" value="1"/>
</dbReference>
<comment type="caution">
    <text evidence="2">The sequence shown here is derived from an EMBL/GenBank/DDBJ whole genome shotgun (WGS) entry which is preliminary data.</text>
</comment>
<evidence type="ECO:0000313" key="2">
    <source>
        <dbReference type="EMBL" id="MCA9758920.1"/>
    </source>
</evidence>
<proteinExistence type="predicted"/>
<dbReference type="Gene3D" id="3.90.226.10">
    <property type="entry name" value="2-enoyl-CoA Hydratase, Chain A, domain 1"/>
    <property type="match status" value="1"/>
</dbReference>
<dbReference type="PANTHER" id="PTHR32060:SF22">
    <property type="entry name" value="CARBOXYL-TERMINAL-PROCESSING PEPTIDASE 3, CHLOROPLASTIC"/>
    <property type="match status" value="1"/>
</dbReference>
<dbReference type="GO" id="GO:0004175">
    <property type="term" value="F:endopeptidase activity"/>
    <property type="evidence" value="ECO:0007669"/>
    <property type="project" value="TreeGrafter"/>
</dbReference>
<dbReference type="InterPro" id="IPR029045">
    <property type="entry name" value="ClpP/crotonase-like_dom_sf"/>
</dbReference>
<dbReference type="InterPro" id="IPR005151">
    <property type="entry name" value="Tail-specific_protease"/>
</dbReference>
<dbReference type="Proteomes" id="UP000739538">
    <property type="component" value="Unassembled WGS sequence"/>
</dbReference>
<organism evidence="2 3">
    <name type="scientific">Eiseniibacteriota bacterium</name>
    <dbReference type="NCBI Taxonomy" id="2212470"/>
    <lineage>
        <taxon>Bacteria</taxon>
        <taxon>Candidatus Eiseniibacteriota</taxon>
    </lineage>
</organism>
<dbReference type="CDD" id="cd06567">
    <property type="entry name" value="Peptidase_S41"/>
    <property type="match status" value="1"/>
</dbReference>
<reference evidence="2" key="2">
    <citation type="journal article" date="2021" name="Microbiome">
        <title>Successional dynamics and alternative stable states in a saline activated sludge microbial community over 9 years.</title>
        <authorList>
            <person name="Wang Y."/>
            <person name="Ye J."/>
            <person name="Ju F."/>
            <person name="Liu L."/>
            <person name="Boyd J.A."/>
            <person name="Deng Y."/>
            <person name="Parks D.H."/>
            <person name="Jiang X."/>
            <person name="Yin X."/>
            <person name="Woodcroft B.J."/>
            <person name="Tyson G.W."/>
            <person name="Hugenholtz P."/>
            <person name="Polz M.F."/>
            <person name="Zhang T."/>
        </authorList>
    </citation>
    <scope>NUCLEOTIDE SEQUENCE</scope>
    <source>
        <strain evidence="2">HKST-UBA02</strain>
    </source>
</reference>
<feature type="domain" description="PDZ" evidence="1">
    <location>
        <begin position="138"/>
        <end position="214"/>
    </location>
</feature>
<accession>A0A956NGF0</accession>
<dbReference type="Gene3D" id="3.30.750.44">
    <property type="match status" value="1"/>
</dbReference>
<dbReference type="InterPro" id="IPR036034">
    <property type="entry name" value="PDZ_sf"/>
</dbReference>